<dbReference type="Pfam" id="PF03008">
    <property type="entry name" value="DUF234"/>
    <property type="match status" value="1"/>
</dbReference>
<dbReference type="PANTHER" id="PTHR34704">
    <property type="entry name" value="ATPASE"/>
    <property type="match status" value="1"/>
</dbReference>
<proteinExistence type="predicted"/>
<evidence type="ECO:0000313" key="3">
    <source>
        <dbReference type="Proteomes" id="UP001202674"/>
    </source>
</evidence>
<evidence type="ECO:0000259" key="1">
    <source>
        <dbReference type="Pfam" id="PF03008"/>
    </source>
</evidence>
<organism evidence="2 3">
    <name type="scientific">Natranaeroarchaeum aerophilus</name>
    <dbReference type="NCBI Taxonomy" id="2917711"/>
    <lineage>
        <taxon>Archaea</taxon>
        <taxon>Methanobacteriati</taxon>
        <taxon>Methanobacteriota</taxon>
        <taxon>Stenosarchaea group</taxon>
        <taxon>Halobacteria</taxon>
        <taxon>Halobacteriales</taxon>
        <taxon>Natronoarchaeaceae</taxon>
        <taxon>Natranaeroarchaeum</taxon>
    </lineage>
</organism>
<feature type="domain" description="DUF234" evidence="1">
    <location>
        <begin position="86"/>
        <end position="149"/>
    </location>
</feature>
<comment type="caution">
    <text evidence="2">The sequence shown here is derived from an EMBL/GenBank/DDBJ whole genome shotgun (WGS) entry which is preliminary data.</text>
</comment>
<protein>
    <submittedName>
        <fullName evidence="2">DUF234 domain-containing protein</fullName>
    </submittedName>
</protein>
<gene>
    <name evidence="2" type="ORF">AArcSt11_15065</name>
</gene>
<dbReference type="InterPro" id="IPR004256">
    <property type="entry name" value="DUF234"/>
</dbReference>
<name>A0AAE3K6I6_9EURY</name>
<keyword evidence="3" id="KW-1185">Reference proteome</keyword>
<reference evidence="2 3" key="1">
    <citation type="journal article" date="2022" name="Syst. Appl. Microbiol.">
        <title>Natronocalculus amylovorans gen. nov., sp. nov., and Natranaeroarchaeum aerophilus sp. nov., dominant culturable amylolytic natronoarchaea from hypersaline soda lakes in southwestern Siberia.</title>
        <authorList>
            <person name="Sorokin D.Y."/>
            <person name="Elcheninov A.G."/>
            <person name="Khizhniak T.V."/>
            <person name="Koenen M."/>
            <person name="Bale N.J."/>
            <person name="Damste J.S.S."/>
            <person name="Kublanov I.V."/>
        </authorList>
    </citation>
    <scope>NUCLEOTIDE SEQUENCE [LARGE SCALE GENOMIC DNA]</scope>
    <source>
        <strain evidence="2 3">AArc-St1-1</strain>
    </source>
</reference>
<dbReference type="Proteomes" id="UP001202674">
    <property type="component" value="Unassembled WGS sequence"/>
</dbReference>
<sequence>MRLLFITDPRVRNQNIIVQTIIVLFLIPERINEITKGAGIENTNTSYYFDRLETLQIIKKHHPALADPARSKRTRYQIRDPVFRFYFRYLYGREGQYELYGENAYADLIKPELPDFVSETFESLCHQVVPDLYADYQLTQVPRQWWYKGRR</sequence>
<evidence type="ECO:0000313" key="2">
    <source>
        <dbReference type="EMBL" id="MCL9814976.1"/>
    </source>
</evidence>
<dbReference type="EMBL" id="JAKRVY010000011">
    <property type="protein sequence ID" value="MCL9814976.1"/>
    <property type="molecule type" value="Genomic_DNA"/>
</dbReference>
<accession>A0AAE3K6I6</accession>
<dbReference type="AlphaFoldDB" id="A0AAE3K6I6"/>
<dbReference type="PANTHER" id="PTHR34704:SF1">
    <property type="entry name" value="ATPASE"/>
    <property type="match status" value="1"/>
</dbReference>